<proteinExistence type="predicted"/>
<evidence type="ECO:0000313" key="2">
    <source>
        <dbReference type="EMBL" id="VEL26628.1"/>
    </source>
</evidence>
<gene>
    <name evidence="2" type="ORF">PXEA_LOCUS20068</name>
</gene>
<sequence>MFRLFQSTEPKPVASTREVAVSTNFSTADAQVGQKVLVPMSPSVGLYTNVDDIEARNHYPTVLIASRHQPESSAQEVTGPSLSDNREAEARHHDQMVSTILLCRHITKGWS</sequence>
<feature type="region of interest" description="Disordered" evidence="1">
    <location>
        <begin position="66"/>
        <end position="93"/>
    </location>
</feature>
<comment type="caution">
    <text evidence="2">The sequence shown here is derived from an EMBL/GenBank/DDBJ whole genome shotgun (WGS) entry which is preliminary data.</text>
</comment>
<evidence type="ECO:0000256" key="1">
    <source>
        <dbReference type="SAM" id="MobiDB-lite"/>
    </source>
</evidence>
<reference evidence="2" key="1">
    <citation type="submission" date="2018-11" db="EMBL/GenBank/DDBJ databases">
        <authorList>
            <consortium name="Pathogen Informatics"/>
        </authorList>
    </citation>
    <scope>NUCLEOTIDE SEQUENCE</scope>
</reference>
<organism evidence="2 3">
    <name type="scientific">Protopolystoma xenopodis</name>
    <dbReference type="NCBI Taxonomy" id="117903"/>
    <lineage>
        <taxon>Eukaryota</taxon>
        <taxon>Metazoa</taxon>
        <taxon>Spiralia</taxon>
        <taxon>Lophotrochozoa</taxon>
        <taxon>Platyhelminthes</taxon>
        <taxon>Monogenea</taxon>
        <taxon>Polyopisthocotylea</taxon>
        <taxon>Polystomatidea</taxon>
        <taxon>Polystomatidae</taxon>
        <taxon>Protopolystoma</taxon>
    </lineage>
</organism>
<keyword evidence="3" id="KW-1185">Reference proteome</keyword>
<name>A0A3S5FEP0_9PLAT</name>
<feature type="compositionally biased region" description="Polar residues" evidence="1">
    <location>
        <begin position="71"/>
        <end position="83"/>
    </location>
</feature>
<accession>A0A3S5FEP0</accession>
<evidence type="ECO:0000313" key="3">
    <source>
        <dbReference type="Proteomes" id="UP000784294"/>
    </source>
</evidence>
<dbReference type="Proteomes" id="UP000784294">
    <property type="component" value="Unassembled WGS sequence"/>
</dbReference>
<protein>
    <submittedName>
        <fullName evidence="2">Uncharacterized protein</fullName>
    </submittedName>
</protein>
<dbReference type="AlphaFoldDB" id="A0A3S5FEP0"/>
<feature type="compositionally biased region" description="Basic and acidic residues" evidence="1">
    <location>
        <begin position="84"/>
        <end position="93"/>
    </location>
</feature>
<dbReference type="EMBL" id="CAAALY010081619">
    <property type="protein sequence ID" value="VEL26628.1"/>
    <property type="molecule type" value="Genomic_DNA"/>
</dbReference>